<accession>A0A369KRQ9</accession>
<name>A0A369KRQ9_9BACT</name>
<proteinExistence type="predicted"/>
<sequence length="316" mass="36121">MNNYKIFLNLSDENIKNQLQDMIVKEFSLSQSDKECDLFLTDEHTQKSNHAVNMLISSVNKIPEFKGKNNLEGFDHYVVYNENDFLVDRVKQAIKRQILLKDKQKLGSEHMGVRALIPMDNIEEIGGVKLPIIKTFEIRSSKERTHLASEMEKFFGEIEAVIGTQNPIIAQYAVEIQEELLMNAIWDANPKHEKQPRTIPVELEDHEVVRLEWGFNGKDVAISVKDNFGRLNPGIMDKYVKFIFKTGTQEIHQLGNQQVSAGLGMYMILQRANLLSVFITQGKVTDVGVVICLKNKKRAKSQSPKAIDIIHIDKKK</sequence>
<keyword evidence="2" id="KW-1185">Reference proteome</keyword>
<reference evidence="1" key="1">
    <citation type="submission" date="2018-04" db="EMBL/GenBank/DDBJ databases">
        <title>Draft genome sequence of the Candidatus Spirobacillus cienkowskii, a pathogen of freshwater Daphnia species, reconstructed from hemolymph metagenomic reads.</title>
        <authorList>
            <person name="Bresciani L."/>
            <person name="Lemos L.N."/>
            <person name="Wale N."/>
            <person name="Lin J.Y."/>
            <person name="Fernandes G.R."/>
            <person name="Duffy M.A."/>
            <person name="Rodrigues J.M."/>
        </authorList>
    </citation>
    <scope>NUCLEOTIDE SEQUENCE [LARGE SCALE GENOMIC DNA]</scope>
    <source>
        <strain evidence="1">Binning01</strain>
    </source>
</reference>
<dbReference type="Proteomes" id="UP000253934">
    <property type="component" value="Unassembled WGS sequence"/>
</dbReference>
<gene>
    <name evidence="1" type="ORF">DCC88_06705</name>
</gene>
<protein>
    <submittedName>
        <fullName evidence="1">Uncharacterized protein</fullName>
    </submittedName>
</protein>
<comment type="caution">
    <text evidence="1">The sequence shown here is derived from an EMBL/GenBank/DDBJ whole genome shotgun (WGS) entry which is preliminary data.</text>
</comment>
<dbReference type="AlphaFoldDB" id="A0A369KRQ9"/>
<dbReference type="EMBL" id="QOVW01000067">
    <property type="protein sequence ID" value="RDB36070.1"/>
    <property type="molecule type" value="Genomic_DNA"/>
</dbReference>
<evidence type="ECO:0000313" key="1">
    <source>
        <dbReference type="EMBL" id="RDB36070.1"/>
    </source>
</evidence>
<evidence type="ECO:0000313" key="2">
    <source>
        <dbReference type="Proteomes" id="UP000253934"/>
    </source>
</evidence>
<organism evidence="1 2">
    <name type="scientific">Spirobacillus cienkowskii</name>
    <dbReference type="NCBI Taxonomy" id="495820"/>
    <lineage>
        <taxon>Bacteria</taxon>
        <taxon>Pseudomonadati</taxon>
        <taxon>Bdellovibrionota</taxon>
        <taxon>Oligoflexia</taxon>
        <taxon>Silvanigrellales</taxon>
        <taxon>Spirobacillus</taxon>
    </lineage>
</organism>